<feature type="binding site" evidence="5">
    <location>
        <position position="13"/>
    </location>
    <ligand>
        <name>[4Fe-4S] cluster</name>
        <dbReference type="ChEBI" id="CHEBI:49883"/>
    </ligand>
</feature>
<reference evidence="9" key="1">
    <citation type="submission" date="2021-01" db="EMBL/GenBank/DDBJ databases">
        <title>Genome public.</title>
        <authorList>
            <person name="Liu C."/>
            <person name="Sun Q."/>
        </authorList>
    </citation>
    <scope>NUCLEOTIDE SEQUENCE</scope>
    <source>
        <strain evidence="9">M6</strain>
    </source>
</reference>
<feature type="binding site" evidence="5">
    <location>
        <position position="226"/>
    </location>
    <ligand>
        <name>dimethylallyl diphosphate</name>
        <dbReference type="ChEBI" id="CHEBI:57623"/>
    </ligand>
</feature>
<dbReference type="HAMAP" id="MF_00191">
    <property type="entry name" value="IspH"/>
    <property type="match status" value="1"/>
</dbReference>
<feature type="binding site" evidence="5">
    <location>
        <position position="168"/>
    </location>
    <ligand>
        <name>(2E)-4-hydroxy-3-methylbut-2-enyl diphosphate</name>
        <dbReference type="ChEBI" id="CHEBI:128753"/>
    </ligand>
</feature>
<dbReference type="PANTHER" id="PTHR30426:SF0">
    <property type="entry name" value="4-HYDROXY-3-METHYLBUT-2-ENYL DIPHOSPHATE REDUCTASE"/>
    <property type="match status" value="1"/>
</dbReference>
<dbReference type="GO" id="GO:0050992">
    <property type="term" value="P:dimethylallyl diphosphate biosynthetic process"/>
    <property type="evidence" value="ECO:0007669"/>
    <property type="project" value="UniProtKB-UniRule"/>
</dbReference>
<dbReference type="NCBIfam" id="NF000907">
    <property type="entry name" value="PRK00087.1"/>
    <property type="match status" value="1"/>
</dbReference>
<keyword evidence="2 5" id="KW-0479">Metal-binding</keyword>
<dbReference type="InterPro" id="IPR035104">
    <property type="entry name" value="Ribosomal_protein_S1-like"/>
</dbReference>
<organism evidence="9 10">
    <name type="scientific">Ruminococcus difficilis</name>
    <dbReference type="NCBI Taxonomy" id="2763069"/>
    <lineage>
        <taxon>Bacteria</taxon>
        <taxon>Bacillati</taxon>
        <taxon>Bacillota</taxon>
        <taxon>Clostridia</taxon>
        <taxon>Eubacteriales</taxon>
        <taxon>Oscillospiraceae</taxon>
        <taxon>Ruminococcus</taxon>
    </lineage>
</organism>
<dbReference type="InterPro" id="IPR012340">
    <property type="entry name" value="NA-bd_OB-fold"/>
</dbReference>
<feature type="binding site" evidence="5">
    <location>
        <position position="74"/>
    </location>
    <ligand>
        <name>(2E)-4-hydroxy-3-methylbut-2-enyl diphosphate</name>
        <dbReference type="ChEBI" id="CHEBI:128753"/>
    </ligand>
</feature>
<evidence type="ECO:0000256" key="2">
    <source>
        <dbReference type="ARBA" id="ARBA00022723"/>
    </source>
</evidence>
<feature type="compositionally biased region" description="Acidic residues" evidence="6">
    <location>
        <begin position="690"/>
        <end position="702"/>
    </location>
</feature>
<feature type="binding site" evidence="5">
    <location>
        <position position="226"/>
    </location>
    <ligand>
        <name>isopentenyl diphosphate</name>
        <dbReference type="ChEBI" id="CHEBI:128769"/>
    </ligand>
</feature>
<feature type="domain" description="TRAM" evidence="8">
    <location>
        <begin position="528"/>
        <end position="592"/>
    </location>
</feature>
<dbReference type="SMART" id="SM00316">
    <property type="entry name" value="S1"/>
    <property type="match status" value="4"/>
</dbReference>
<comment type="caution">
    <text evidence="9">The sequence shown here is derived from an EMBL/GenBank/DDBJ whole genome shotgun (WGS) entry which is preliminary data.</text>
</comment>
<dbReference type="PRINTS" id="PR00681">
    <property type="entry name" value="RIBOSOMALS1"/>
</dbReference>
<keyword evidence="5" id="KW-0414">Isoprene biosynthesis</keyword>
<comment type="catalytic activity">
    <reaction evidence="5">
        <text>isopentenyl diphosphate + 2 oxidized [2Fe-2S]-[ferredoxin] + H2O = (2E)-4-hydroxy-3-methylbut-2-enyl diphosphate + 2 reduced [2Fe-2S]-[ferredoxin] + 2 H(+)</text>
        <dbReference type="Rhea" id="RHEA:24488"/>
        <dbReference type="Rhea" id="RHEA-COMP:10000"/>
        <dbReference type="Rhea" id="RHEA-COMP:10001"/>
        <dbReference type="ChEBI" id="CHEBI:15377"/>
        <dbReference type="ChEBI" id="CHEBI:15378"/>
        <dbReference type="ChEBI" id="CHEBI:33737"/>
        <dbReference type="ChEBI" id="CHEBI:33738"/>
        <dbReference type="ChEBI" id="CHEBI:128753"/>
        <dbReference type="ChEBI" id="CHEBI:128769"/>
        <dbReference type="EC" id="1.17.7.4"/>
    </reaction>
</comment>
<feature type="binding site" evidence="5">
    <location>
        <position position="225"/>
    </location>
    <ligand>
        <name>dimethylallyl diphosphate</name>
        <dbReference type="ChEBI" id="CHEBI:57623"/>
    </ligand>
</feature>
<feature type="domain" description="S1 motif" evidence="7">
    <location>
        <begin position="397"/>
        <end position="465"/>
    </location>
</feature>
<dbReference type="EC" id="1.17.7.4" evidence="5"/>
<feature type="active site" description="Proton donor" evidence="5">
    <location>
        <position position="126"/>
    </location>
</feature>
<feature type="binding site" evidence="5">
    <location>
        <position position="226"/>
    </location>
    <ligand>
        <name>(2E)-4-hydroxy-3-methylbut-2-enyl diphosphate</name>
        <dbReference type="ChEBI" id="CHEBI:128753"/>
    </ligand>
</feature>
<feature type="binding site" evidence="5">
    <location>
        <position position="124"/>
    </location>
    <ligand>
        <name>(2E)-4-hydroxy-3-methylbut-2-enyl diphosphate</name>
        <dbReference type="ChEBI" id="CHEBI:128753"/>
    </ligand>
</feature>
<protein>
    <recommendedName>
        <fullName evidence="5">4-hydroxy-3-methylbut-2-enyl diphosphate reductase</fullName>
        <shortName evidence="5">HMBPP reductase</shortName>
        <ecNumber evidence="5">1.17.7.4</ecNumber>
    </recommendedName>
</protein>
<feature type="binding site" evidence="5">
    <location>
        <position position="224"/>
    </location>
    <ligand>
        <name>dimethylallyl diphosphate</name>
        <dbReference type="ChEBI" id="CHEBI:57623"/>
    </ligand>
</feature>
<feature type="binding site" evidence="5">
    <location>
        <position position="225"/>
    </location>
    <ligand>
        <name>isopentenyl diphosphate</name>
        <dbReference type="ChEBI" id="CHEBI:128769"/>
    </ligand>
</feature>
<gene>
    <name evidence="5" type="primary">ispH</name>
    <name evidence="9" type="ORF">JKK62_03760</name>
</gene>
<feature type="binding site" evidence="5">
    <location>
        <position position="41"/>
    </location>
    <ligand>
        <name>isopentenyl diphosphate</name>
        <dbReference type="ChEBI" id="CHEBI:128769"/>
    </ligand>
</feature>
<dbReference type="PROSITE" id="PS50926">
    <property type="entry name" value="TRAM"/>
    <property type="match status" value="1"/>
</dbReference>
<evidence type="ECO:0000256" key="4">
    <source>
        <dbReference type="ARBA" id="ARBA00023014"/>
    </source>
</evidence>
<dbReference type="GO" id="GO:0051539">
    <property type="term" value="F:4 iron, 4 sulfur cluster binding"/>
    <property type="evidence" value="ECO:0007669"/>
    <property type="project" value="UniProtKB-UniRule"/>
</dbReference>
<feature type="binding site" evidence="5">
    <location>
        <position position="268"/>
    </location>
    <ligand>
        <name>isopentenyl diphosphate</name>
        <dbReference type="ChEBI" id="CHEBI:128769"/>
    </ligand>
</feature>
<dbReference type="Gene3D" id="3.40.50.11270">
    <property type="match status" value="1"/>
</dbReference>
<dbReference type="EMBL" id="JAEQMG010000041">
    <property type="protein sequence ID" value="MBK6087777.1"/>
    <property type="molecule type" value="Genomic_DNA"/>
</dbReference>
<dbReference type="GO" id="GO:0005737">
    <property type="term" value="C:cytoplasm"/>
    <property type="evidence" value="ECO:0007669"/>
    <property type="project" value="UniProtKB-ARBA"/>
</dbReference>
<feature type="binding site" evidence="5">
    <location>
        <position position="124"/>
    </location>
    <ligand>
        <name>dimethylallyl diphosphate</name>
        <dbReference type="ChEBI" id="CHEBI:57623"/>
    </ligand>
</feature>
<dbReference type="Proteomes" id="UP000633365">
    <property type="component" value="Unassembled WGS sequence"/>
</dbReference>
<dbReference type="SUPFAM" id="SSF50249">
    <property type="entry name" value="Nucleic acid-binding proteins"/>
    <property type="match status" value="4"/>
</dbReference>
<dbReference type="FunFam" id="2.40.50.140:FF:000051">
    <property type="entry name" value="RNA-binding transcriptional accessory protein"/>
    <property type="match status" value="1"/>
</dbReference>
<evidence type="ECO:0000259" key="8">
    <source>
        <dbReference type="PROSITE" id="PS50926"/>
    </source>
</evidence>
<dbReference type="CDD" id="cd13944">
    <property type="entry name" value="lytB_ispH"/>
    <property type="match status" value="1"/>
</dbReference>
<keyword evidence="10" id="KW-1185">Reference proteome</keyword>
<dbReference type="Gene3D" id="3.40.1010.20">
    <property type="entry name" value="4-hydroxy-3-methylbut-2-enyl diphosphate reductase, catalytic domain"/>
    <property type="match status" value="2"/>
</dbReference>
<keyword evidence="5 9" id="KW-0560">Oxidoreductase</keyword>
<evidence type="ECO:0000313" key="9">
    <source>
        <dbReference type="EMBL" id="MBK6087777.1"/>
    </source>
</evidence>
<name>A0A934U2Q7_9FIRM</name>
<evidence type="ECO:0000313" key="10">
    <source>
        <dbReference type="Proteomes" id="UP000633365"/>
    </source>
</evidence>
<comment type="cofactor">
    <cofactor evidence="5">
        <name>[4Fe-4S] cluster</name>
        <dbReference type="ChEBI" id="CHEBI:49883"/>
    </cofactor>
    <text evidence="5">Binds 1 [4Fe-4S] cluster per subunit.</text>
</comment>
<dbReference type="Gene3D" id="2.40.50.140">
    <property type="entry name" value="Nucleic acid-binding proteins"/>
    <property type="match status" value="4"/>
</dbReference>
<dbReference type="RefSeq" id="WP_201427024.1">
    <property type="nucleotide sequence ID" value="NZ_JAEQMG010000041.1"/>
</dbReference>
<feature type="binding site" evidence="5">
    <location>
        <position position="96"/>
    </location>
    <ligand>
        <name>[4Fe-4S] cluster</name>
        <dbReference type="ChEBI" id="CHEBI:49883"/>
    </ligand>
</feature>
<dbReference type="Pfam" id="PF00575">
    <property type="entry name" value="S1"/>
    <property type="match status" value="4"/>
</dbReference>
<comment type="pathway">
    <text evidence="5">Isoprenoid biosynthesis; isopentenyl diphosphate biosynthesis via DXP pathway; isopentenyl diphosphate from 1-deoxy-D-xylulose 5-phosphate: step 6/6.</text>
</comment>
<feature type="domain" description="S1 motif" evidence="7">
    <location>
        <begin position="571"/>
        <end position="640"/>
    </location>
</feature>
<feature type="binding site" evidence="5">
    <location>
        <position position="74"/>
    </location>
    <ligand>
        <name>dimethylallyl diphosphate</name>
        <dbReference type="ChEBI" id="CHEBI:57623"/>
    </ligand>
</feature>
<comment type="function">
    <text evidence="5">Catalyzes the conversion of 1-hydroxy-2-methyl-2-(E)-butenyl 4-diphosphate (HMBPP) into a mixture of isopentenyl diphosphate (IPP) and dimethylallyl diphosphate (DMAPP). Acts in the terminal step of the DOXP/MEP pathway for isoprenoid precursor biosynthesis.</text>
</comment>
<keyword evidence="4 5" id="KW-0411">Iron-sulfur</keyword>
<feature type="binding site" evidence="5">
    <location>
        <position position="124"/>
    </location>
    <ligand>
        <name>isopentenyl diphosphate</name>
        <dbReference type="ChEBI" id="CHEBI:128769"/>
    </ligand>
</feature>
<dbReference type="GO" id="GO:0019288">
    <property type="term" value="P:isopentenyl diphosphate biosynthetic process, methylerythritol 4-phosphate pathway"/>
    <property type="evidence" value="ECO:0007669"/>
    <property type="project" value="UniProtKB-UniRule"/>
</dbReference>
<comment type="catalytic activity">
    <reaction evidence="5">
        <text>dimethylallyl diphosphate + 2 oxidized [2Fe-2S]-[ferredoxin] + H2O = (2E)-4-hydroxy-3-methylbut-2-enyl diphosphate + 2 reduced [2Fe-2S]-[ferredoxin] + 2 H(+)</text>
        <dbReference type="Rhea" id="RHEA:24825"/>
        <dbReference type="Rhea" id="RHEA-COMP:10000"/>
        <dbReference type="Rhea" id="RHEA-COMP:10001"/>
        <dbReference type="ChEBI" id="CHEBI:15377"/>
        <dbReference type="ChEBI" id="CHEBI:15378"/>
        <dbReference type="ChEBI" id="CHEBI:33737"/>
        <dbReference type="ChEBI" id="CHEBI:33738"/>
        <dbReference type="ChEBI" id="CHEBI:57623"/>
        <dbReference type="ChEBI" id="CHEBI:128753"/>
        <dbReference type="EC" id="1.17.7.4"/>
    </reaction>
</comment>
<feature type="binding site" evidence="5">
    <location>
        <position position="41"/>
    </location>
    <ligand>
        <name>(2E)-4-hydroxy-3-methylbut-2-enyl diphosphate</name>
        <dbReference type="ChEBI" id="CHEBI:128753"/>
    </ligand>
</feature>
<keyword evidence="9" id="KW-0689">Ribosomal protein</keyword>
<comment type="similarity">
    <text evidence="5">Belongs to the IspH family.</text>
</comment>
<dbReference type="Pfam" id="PF02401">
    <property type="entry name" value="LYTB"/>
    <property type="match status" value="1"/>
</dbReference>
<keyword evidence="3 5" id="KW-0408">Iron</keyword>
<dbReference type="AlphaFoldDB" id="A0A934U2Q7"/>
<feature type="binding site" evidence="5">
    <location>
        <position position="224"/>
    </location>
    <ligand>
        <name>(2E)-4-hydroxy-3-methylbut-2-enyl diphosphate</name>
        <dbReference type="ChEBI" id="CHEBI:128753"/>
    </ligand>
</feature>
<comment type="pathway">
    <text evidence="5">Isoprenoid biosynthesis; dimethylallyl diphosphate biosynthesis; dimethylallyl diphosphate from (2E)-4-hydroxy-3-methylbutenyl diphosphate: step 1/1.</text>
</comment>
<feature type="binding site" evidence="5">
    <location>
        <position position="196"/>
    </location>
    <ligand>
        <name>[4Fe-4S] cluster</name>
        <dbReference type="ChEBI" id="CHEBI:49883"/>
    </ligand>
</feature>
<evidence type="ECO:0000256" key="1">
    <source>
        <dbReference type="ARBA" id="ARBA00022485"/>
    </source>
</evidence>
<feature type="binding site" evidence="5">
    <location>
        <position position="225"/>
    </location>
    <ligand>
        <name>(2E)-4-hydroxy-3-methylbut-2-enyl diphosphate</name>
        <dbReference type="ChEBI" id="CHEBI:128753"/>
    </ligand>
</feature>
<dbReference type="NCBIfam" id="TIGR00216">
    <property type="entry name" value="ispH_lytB"/>
    <property type="match status" value="1"/>
</dbReference>
<feature type="region of interest" description="Disordered" evidence="6">
    <location>
        <begin position="666"/>
        <end position="711"/>
    </location>
</feature>
<evidence type="ECO:0000256" key="6">
    <source>
        <dbReference type="SAM" id="MobiDB-lite"/>
    </source>
</evidence>
<dbReference type="PANTHER" id="PTHR30426">
    <property type="entry name" value="4-HYDROXY-3-METHYLBUT-2-ENYL DIPHOSPHATE REDUCTASE"/>
    <property type="match status" value="1"/>
</dbReference>
<dbReference type="GO" id="GO:0003729">
    <property type="term" value="F:mRNA binding"/>
    <property type="evidence" value="ECO:0007669"/>
    <property type="project" value="UniProtKB-ARBA"/>
</dbReference>
<feature type="binding site" evidence="5">
    <location>
        <position position="224"/>
    </location>
    <ligand>
        <name>isopentenyl diphosphate</name>
        <dbReference type="ChEBI" id="CHEBI:128769"/>
    </ligand>
</feature>
<dbReference type="CDD" id="cd05688">
    <property type="entry name" value="S1_RPS1_repeat_ec3"/>
    <property type="match status" value="1"/>
</dbReference>
<accession>A0A934U2Q7</accession>
<feature type="binding site" evidence="5">
    <location>
        <position position="268"/>
    </location>
    <ligand>
        <name>(2E)-4-hydroxy-3-methylbut-2-enyl diphosphate</name>
        <dbReference type="ChEBI" id="CHEBI:128753"/>
    </ligand>
</feature>
<dbReference type="InterPro" id="IPR003029">
    <property type="entry name" value="S1_domain"/>
</dbReference>
<dbReference type="GO" id="GO:0016114">
    <property type="term" value="P:terpenoid biosynthetic process"/>
    <property type="evidence" value="ECO:0007669"/>
    <property type="project" value="UniProtKB-UniRule"/>
</dbReference>
<sequence>MADIIVAKTAGFCFGVNRAVKIAFDVADRNQGGCTLGPIIHNKEMVAALNDRGVVSVDSLDDIQGREPVIIRSHGVKRSVYDKLNEMGVEYIDATCPFVAKIHSIVYDMSRQGYTVLIAGDENHPEVQGILSNCVSEYYIFKDVEDLKKIFDLIPEENKDRICIVAQTTFNEKFWKNCIVFLKKLCTNAKVFDTICNATSKRQAEAHTLSAKCDCMIVVGDRSSSNTNKLYEICKKNCEHTYLIETAAELDRAMIAEARTIGVTAGASTPDRIIKEVLDTMSENTTSSVNETENFEEMLEESLKSLNTNERVMGTVASITPNEVYVEVDGRKQTGFIPFDELSSTPIQSADEVVKVGDRVELLIMKTNDVEGTIMLSKRRVDAQKGFEELQKAYDEKQILTGPVTEVVSGGVIVVANDIRIFIPASQATMERDANLEDLKGQEVKFRLIEMSQRGRRRKIIGSIKSVLRDEYAAKRAEFWENCEVGKVYTGVVRTLTSYGAFVDLGGVSGMIHISELSWLRIKHPSEVVKVGDTVEVYIKDINTETKKISLGYKKTEDNPWVILEKDYPVGTVVKAKIVGLTAFGAFANIIPGIDGLIHISQISNKRIEKPADELAIGDEVEAKITGIDFEKKRVSLSIRALLPEDAPVAPAVEEEEDEVVAVVEPDAAPVIRDLEDETPAEEPAPVEEAPAEEAPAEEAVAEEAAPADAE</sequence>
<proteinExistence type="inferred from homology"/>
<keyword evidence="1 5" id="KW-0004">4Fe-4S</keyword>
<evidence type="ECO:0000256" key="5">
    <source>
        <dbReference type="HAMAP-Rule" id="MF_00191"/>
    </source>
</evidence>
<evidence type="ECO:0000259" key="7">
    <source>
        <dbReference type="PROSITE" id="PS50126"/>
    </source>
</evidence>
<evidence type="ECO:0000256" key="3">
    <source>
        <dbReference type="ARBA" id="ARBA00023004"/>
    </source>
</evidence>
<dbReference type="InterPro" id="IPR002792">
    <property type="entry name" value="TRAM_dom"/>
</dbReference>
<feature type="binding site" evidence="5">
    <location>
        <position position="268"/>
    </location>
    <ligand>
        <name>dimethylallyl diphosphate</name>
        <dbReference type="ChEBI" id="CHEBI:57623"/>
    </ligand>
</feature>
<dbReference type="GO" id="GO:0005840">
    <property type="term" value="C:ribosome"/>
    <property type="evidence" value="ECO:0007669"/>
    <property type="project" value="UniProtKB-KW"/>
</dbReference>
<dbReference type="CDD" id="cd05687">
    <property type="entry name" value="S1_RPS1_repeat_ec1_hs1"/>
    <property type="match status" value="1"/>
</dbReference>
<dbReference type="NCBIfam" id="NF005208">
    <property type="entry name" value="PRK06676.1"/>
    <property type="match status" value="1"/>
</dbReference>
<keyword evidence="9" id="KW-0687">Ribonucleoprotein</keyword>
<feature type="domain" description="S1 motif" evidence="7">
    <location>
        <begin position="309"/>
        <end position="379"/>
    </location>
</feature>
<feature type="binding site" evidence="5">
    <location>
        <position position="41"/>
    </location>
    <ligand>
        <name>dimethylallyl diphosphate</name>
        <dbReference type="ChEBI" id="CHEBI:57623"/>
    </ligand>
</feature>
<dbReference type="CDD" id="cd04465">
    <property type="entry name" value="S1_RPS1_repeat_ec2_hs2"/>
    <property type="match status" value="1"/>
</dbReference>
<feature type="binding site" evidence="5">
    <location>
        <position position="74"/>
    </location>
    <ligand>
        <name>isopentenyl diphosphate</name>
        <dbReference type="ChEBI" id="CHEBI:128769"/>
    </ligand>
</feature>
<dbReference type="GO" id="GO:0051745">
    <property type="term" value="F:4-hydroxy-3-methylbut-2-enyl diphosphate reductase activity"/>
    <property type="evidence" value="ECO:0007669"/>
    <property type="project" value="UniProtKB-UniRule"/>
</dbReference>
<dbReference type="GO" id="GO:0046872">
    <property type="term" value="F:metal ion binding"/>
    <property type="evidence" value="ECO:0007669"/>
    <property type="project" value="UniProtKB-KW"/>
</dbReference>
<dbReference type="InterPro" id="IPR003451">
    <property type="entry name" value="LytB/IspH"/>
</dbReference>
<dbReference type="PROSITE" id="PS50126">
    <property type="entry name" value="S1"/>
    <property type="match status" value="4"/>
</dbReference>
<feature type="domain" description="S1 motif" evidence="7">
    <location>
        <begin position="486"/>
        <end position="554"/>
    </location>
</feature>